<dbReference type="GO" id="GO:0008933">
    <property type="term" value="F:peptidoglycan lytic transglycosylase activity"/>
    <property type="evidence" value="ECO:0007669"/>
    <property type="project" value="InterPro"/>
</dbReference>
<accession>A0A8J3BAY5</accession>
<sequence length="196" mass="22655">MTFSRREWAILFLLAALFALFNASLLWEWLYPIRYEGEIARAAERYEVDPYLLLAIIRIESKFNPYTVSEKGAVGLMQLMPETAAWVAQKAGLPQELAMRLDDPAVNVTLGAWYVRYLLDRFAGNTALAVAAYNAGPTAVDRWLARRVWDGRRETVSAIPYGETRHFVQRVLYYHDRYRAVYEDRFAHLSGTVQQR</sequence>
<comment type="caution">
    <text evidence="3">The sequence shown here is derived from an EMBL/GenBank/DDBJ whole genome shotgun (WGS) entry which is preliminary data.</text>
</comment>
<dbReference type="Proteomes" id="UP000637720">
    <property type="component" value="Unassembled WGS sequence"/>
</dbReference>
<dbReference type="SUPFAM" id="SSF53955">
    <property type="entry name" value="Lysozyme-like"/>
    <property type="match status" value="1"/>
</dbReference>
<feature type="domain" description="Transglycosylase SLT" evidence="2">
    <location>
        <begin position="39"/>
        <end position="151"/>
    </location>
</feature>
<evidence type="ECO:0000259" key="2">
    <source>
        <dbReference type="Pfam" id="PF01464"/>
    </source>
</evidence>
<dbReference type="PROSITE" id="PS00922">
    <property type="entry name" value="TRANSGLYCOSYLASE"/>
    <property type="match status" value="1"/>
</dbReference>
<name>A0A8J3BAY5_9BACI</name>
<organism evidence="3 4">
    <name type="scientific">Calditerricola satsumensis</name>
    <dbReference type="NCBI Taxonomy" id="373054"/>
    <lineage>
        <taxon>Bacteria</taxon>
        <taxon>Bacillati</taxon>
        <taxon>Bacillota</taxon>
        <taxon>Bacilli</taxon>
        <taxon>Bacillales</taxon>
        <taxon>Bacillaceae</taxon>
        <taxon>Calditerricola</taxon>
    </lineage>
</organism>
<dbReference type="Pfam" id="PF01464">
    <property type="entry name" value="SLT"/>
    <property type="match status" value="1"/>
</dbReference>
<dbReference type="Gene3D" id="1.10.530.10">
    <property type="match status" value="1"/>
</dbReference>
<dbReference type="EMBL" id="BMOF01000003">
    <property type="protein sequence ID" value="GGJ93132.1"/>
    <property type="molecule type" value="Genomic_DNA"/>
</dbReference>
<evidence type="ECO:0000313" key="4">
    <source>
        <dbReference type="Proteomes" id="UP000637720"/>
    </source>
</evidence>
<keyword evidence="4" id="KW-1185">Reference proteome</keyword>
<dbReference type="InterPro" id="IPR000189">
    <property type="entry name" value="Transglyc_AS"/>
</dbReference>
<dbReference type="PANTHER" id="PTHR37423:SF2">
    <property type="entry name" value="MEMBRANE-BOUND LYTIC MUREIN TRANSGLYCOSYLASE C"/>
    <property type="match status" value="1"/>
</dbReference>
<dbReference type="GO" id="GO:0016020">
    <property type="term" value="C:membrane"/>
    <property type="evidence" value="ECO:0007669"/>
    <property type="project" value="InterPro"/>
</dbReference>
<gene>
    <name evidence="3" type="ORF">GCM10007043_03550</name>
</gene>
<evidence type="ECO:0000313" key="3">
    <source>
        <dbReference type="EMBL" id="GGJ93132.1"/>
    </source>
</evidence>
<proteinExistence type="inferred from homology"/>
<dbReference type="InterPro" id="IPR023346">
    <property type="entry name" value="Lysozyme-like_dom_sf"/>
</dbReference>
<dbReference type="CDD" id="cd16896">
    <property type="entry name" value="LT_Slt70-like"/>
    <property type="match status" value="1"/>
</dbReference>
<dbReference type="RefSeq" id="WP_188816636.1">
    <property type="nucleotide sequence ID" value="NZ_BMOF01000003.1"/>
</dbReference>
<reference evidence="3" key="1">
    <citation type="journal article" date="2014" name="Int. J. Syst. Evol. Microbiol.">
        <title>Complete genome sequence of Corynebacterium casei LMG S-19264T (=DSM 44701T), isolated from a smear-ripened cheese.</title>
        <authorList>
            <consortium name="US DOE Joint Genome Institute (JGI-PGF)"/>
            <person name="Walter F."/>
            <person name="Albersmeier A."/>
            <person name="Kalinowski J."/>
            <person name="Ruckert C."/>
        </authorList>
    </citation>
    <scope>NUCLEOTIDE SEQUENCE</scope>
    <source>
        <strain evidence="3">JCM 14719</strain>
    </source>
</reference>
<evidence type="ECO:0000256" key="1">
    <source>
        <dbReference type="ARBA" id="ARBA00007734"/>
    </source>
</evidence>
<dbReference type="AlphaFoldDB" id="A0A8J3BAY5"/>
<dbReference type="InterPro" id="IPR008258">
    <property type="entry name" value="Transglycosylase_SLT_dom_1"/>
</dbReference>
<dbReference type="PANTHER" id="PTHR37423">
    <property type="entry name" value="SOLUBLE LYTIC MUREIN TRANSGLYCOSYLASE-RELATED"/>
    <property type="match status" value="1"/>
</dbReference>
<dbReference type="GO" id="GO:0000270">
    <property type="term" value="P:peptidoglycan metabolic process"/>
    <property type="evidence" value="ECO:0007669"/>
    <property type="project" value="InterPro"/>
</dbReference>
<protein>
    <submittedName>
        <fullName evidence="3">Lytic transglycosylase</fullName>
    </submittedName>
</protein>
<reference evidence="3" key="2">
    <citation type="submission" date="2020-09" db="EMBL/GenBank/DDBJ databases">
        <authorList>
            <person name="Sun Q."/>
            <person name="Ohkuma M."/>
        </authorList>
    </citation>
    <scope>NUCLEOTIDE SEQUENCE</scope>
    <source>
        <strain evidence="3">JCM 14719</strain>
    </source>
</reference>
<comment type="similarity">
    <text evidence="1">Belongs to the transglycosylase Slt family.</text>
</comment>